<dbReference type="Proteomes" id="UP000016933">
    <property type="component" value="Unassembled WGS sequence"/>
</dbReference>
<accession>N1PSZ5</accession>
<dbReference type="HOGENOM" id="CLU_2158297_0_0_1"/>
<evidence type="ECO:0000313" key="2">
    <source>
        <dbReference type="Proteomes" id="UP000016933"/>
    </source>
</evidence>
<evidence type="ECO:0000313" key="1">
    <source>
        <dbReference type="EMBL" id="EME45490.1"/>
    </source>
</evidence>
<reference evidence="2" key="1">
    <citation type="journal article" date="2012" name="PLoS Genet.">
        <title>The genomes of the fungal plant pathogens Cladosporium fulvum and Dothistroma septosporum reveal adaptation to different hosts and lifestyles but also signatures of common ancestry.</title>
        <authorList>
            <person name="de Wit P.J.G.M."/>
            <person name="van der Burgt A."/>
            <person name="Oekmen B."/>
            <person name="Stergiopoulos I."/>
            <person name="Abd-Elsalam K.A."/>
            <person name="Aerts A.L."/>
            <person name="Bahkali A.H."/>
            <person name="Beenen H.G."/>
            <person name="Chettri P."/>
            <person name="Cox M.P."/>
            <person name="Datema E."/>
            <person name="de Vries R.P."/>
            <person name="Dhillon B."/>
            <person name="Ganley A.R."/>
            <person name="Griffiths S.A."/>
            <person name="Guo Y."/>
            <person name="Hamelin R.C."/>
            <person name="Henrissat B."/>
            <person name="Kabir M.S."/>
            <person name="Jashni M.K."/>
            <person name="Kema G."/>
            <person name="Klaubauf S."/>
            <person name="Lapidus A."/>
            <person name="Levasseur A."/>
            <person name="Lindquist E."/>
            <person name="Mehrabi R."/>
            <person name="Ohm R.A."/>
            <person name="Owen T.J."/>
            <person name="Salamov A."/>
            <person name="Schwelm A."/>
            <person name="Schijlen E."/>
            <person name="Sun H."/>
            <person name="van den Burg H.A."/>
            <person name="van Ham R.C.H.J."/>
            <person name="Zhang S."/>
            <person name="Goodwin S.B."/>
            <person name="Grigoriev I.V."/>
            <person name="Collemare J."/>
            <person name="Bradshaw R.E."/>
        </authorList>
    </citation>
    <scope>NUCLEOTIDE SEQUENCE [LARGE SCALE GENOMIC DNA]</scope>
    <source>
        <strain evidence="2">NZE10 / CBS 128990</strain>
    </source>
</reference>
<dbReference type="EMBL" id="KB446538">
    <property type="protein sequence ID" value="EME45490.1"/>
    <property type="molecule type" value="Genomic_DNA"/>
</dbReference>
<gene>
    <name evidence="1" type="ORF">DOTSEDRAFT_71262</name>
</gene>
<organism evidence="1 2">
    <name type="scientific">Dothistroma septosporum (strain NZE10 / CBS 128990)</name>
    <name type="common">Red band needle blight fungus</name>
    <name type="synonym">Mycosphaerella pini</name>
    <dbReference type="NCBI Taxonomy" id="675120"/>
    <lineage>
        <taxon>Eukaryota</taxon>
        <taxon>Fungi</taxon>
        <taxon>Dikarya</taxon>
        <taxon>Ascomycota</taxon>
        <taxon>Pezizomycotina</taxon>
        <taxon>Dothideomycetes</taxon>
        <taxon>Dothideomycetidae</taxon>
        <taxon>Mycosphaerellales</taxon>
        <taxon>Mycosphaerellaceae</taxon>
        <taxon>Dothistroma</taxon>
    </lineage>
</organism>
<protein>
    <submittedName>
        <fullName evidence="1">Uncharacterized protein</fullName>
    </submittedName>
</protein>
<keyword evidence="2" id="KW-1185">Reference proteome</keyword>
<name>N1PSZ5_DOTSN</name>
<sequence>MLGTGDDVHLQLVEASHIESPSALTDYCGAERPAVLACFRETQIMNGVPAIRTAYANAKRDFIPCEAPTDGEYTGYQEAMAHIVRLVLWRALLALVVAVKAATLTHPCSTR</sequence>
<dbReference type="AlphaFoldDB" id="N1PSZ5"/>
<proteinExistence type="predicted"/>
<reference evidence="1 2" key="2">
    <citation type="journal article" date="2012" name="PLoS Pathog.">
        <title>Diverse lifestyles and strategies of plant pathogenesis encoded in the genomes of eighteen Dothideomycetes fungi.</title>
        <authorList>
            <person name="Ohm R.A."/>
            <person name="Feau N."/>
            <person name="Henrissat B."/>
            <person name="Schoch C.L."/>
            <person name="Horwitz B.A."/>
            <person name="Barry K.W."/>
            <person name="Condon B.J."/>
            <person name="Copeland A.C."/>
            <person name="Dhillon B."/>
            <person name="Glaser F."/>
            <person name="Hesse C.N."/>
            <person name="Kosti I."/>
            <person name="LaButti K."/>
            <person name="Lindquist E.A."/>
            <person name="Lucas S."/>
            <person name="Salamov A.A."/>
            <person name="Bradshaw R.E."/>
            <person name="Ciuffetti L."/>
            <person name="Hamelin R.C."/>
            <person name="Kema G.H.J."/>
            <person name="Lawrence C."/>
            <person name="Scott J.A."/>
            <person name="Spatafora J.W."/>
            <person name="Turgeon B.G."/>
            <person name="de Wit P.J.G.M."/>
            <person name="Zhong S."/>
            <person name="Goodwin S.B."/>
            <person name="Grigoriev I.V."/>
        </authorList>
    </citation>
    <scope>NUCLEOTIDE SEQUENCE [LARGE SCALE GENOMIC DNA]</scope>
    <source>
        <strain evidence="2">NZE10 / CBS 128990</strain>
    </source>
</reference>